<reference evidence="3" key="1">
    <citation type="submission" date="2016-11" db="EMBL/GenBank/DDBJ databases">
        <authorList>
            <person name="Varghese N."/>
            <person name="Submissions S."/>
        </authorList>
    </citation>
    <scope>NUCLEOTIDE SEQUENCE [LARGE SCALE GENOMIC DNA]</scope>
    <source>
        <strain evidence="3">DSM 16990</strain>
    </source>
</reference>
<dbReference type="Pfam" id="PF05139">
    <property type="entry name" value="Erythro_esteras"/>
    <property type="match status" value="1"/>
</dbReference>
<dbReference type="Gene3D" id="1.20.1440.30">
    <property type="entry name" value="Biosynthetic Protein domain"/>
    <property type="match status" value="1"/>
</dbReference>
<evidence type="ECO:0000256" key="1">
    <source>
        <dbReference type="SAM" id="SignalP"/>
    </source>
</evidence>
<dbReference type="SUPFAM" id="SSF159501">
    <property type="entry name" value="EreA/ChaN-like"/>
    <property type="match status" value="1"/>
</dbReference>
<feature type="signal peptide" evidence="1">
    <location>
        <begin position="1"/>
        <end position="19"/>
    </location>
</feature>
<gene>
    <name evidence="2" type="ORF">SAMN04488522_1021238</name>
</gene>
<accession>A0A1M5BKN3</accession>
<dbReference type="RefSeq" id="WP_073231521.1">
    <property type="nucleotide sequence ID" value="NZ_FQUQ01000002.1"/>
</dbReference>
<dbReference type="Proteomes" id="UP000184287">
    <property type="component" value="Unassembled WGS sequence"/>
</dbReference>
<protein>
    <submittedName>
        <fullName evidence="2">Erythromycin esterase homolog</fullName>
    </submittedName>
</protein>
<dbReference type="Gene3D" id="3.30.1870.10">
    <property type="entry name" value="EreA-like, domain 2"/>
    <property type="match status" value="1"/>
</dbReference>
<evidence type="ECO:0000313" key="3">
    <source>
        <dbReference type="Proteomes" id="UP000184287"/>
    </source>
</evidence>
<name>A0A1M5BKN3_9SPHI</name>
<dbReference type="AlphaFoldDB" id="A0A1M5BKN3"/>
<proteinExistence type="predicted"/>
<evidence type="ECO:0000313" key="2">
    <source>
        <dbReference type="EMBL" id="SHF43028.1"/>
    </source>
</evidence>
<dbReference type="EMBL" id="FQUQ01000002">
    <property type="protein sequence ID" value="SHF43028.1"/>
    <property type="molecule type" value="Genomic_DNA"/>
</dbReference>
<dbReference type="OrthoDB" id="9810066at2"/>
<organism evidence="2 3">
    <name type="scientific">Pedobacter caeni</name>
    <dbReference type="NCBI Taxonomy" id="288992"/>
    <lineage>
        <taxon>Bacteria</taxon>
        <taxon>Pseudomonadati</taxon>
        <taxon>Bacteroidota</taxon>
        <taxon>Sphingobacteriia</taxon>
        <taxon>Sphingobacteriales</taxon>
        <taxon>Sphingobacteriaceae</taxon>
        <taxon>Pedobacter</taxon>
    </lineage>
</organism>
<dbReference type="CDD" id="cd14728">
    <property type="entry name" value="Ere-like"/>
    <property type="match status" value="1"/>
</dbReference>
<dbReference type="PANTHER" id="PTHR31299:SF0">
    <property type="entry name" value="ESTERASE, PUTATIVE (AFU_ORTHOLOGUE AFUA_1G05850)-RELATED"/>
    <property type="match status" value="1"/>
</dbReference>
<dbReference type="GO" id="GO:0046677">
    <property type="term" value="P:response to antibiotic"/>
    <property type="evidence" value="ECO:0007669"/>
    <property type="project" value="InterPro"/>
</dbReference>
<dbReference type="InterPro" id="IPR007815">
    <property type="entry name" value="Emycin_Estase"/>
</dbReference>
<dbReference type="PANTHER" id="PTHR31299">
    <property type="entry name" value="ESTERASE, PUTATIVE (AFU_ORTHOLOGUE AFUA_1G05850)-RELATED"/>
    <property type="match status" value="1"/>
</dbReference>
<keyword evidence="1" id="KW-0732">Signal</keyword>
<dbReference type="Gene3D" id="3.40.1660.10">
    <property type="entry name" value="EreA-like (biosynthetic domain)"/>
    <property type="match status" value="1"/>
</dbReference>
<sequence>MVKIKGLVFSFLMMSMVNTAVFAQQDKQIAVDSLNKYIKPIASGVDSVRDYSAVIDLLKNKALVGLGESTHGTGSIFEGKSEIIKRLIKQGDFKTVFMETGYCGLLNIDTLFRQSKQIDLLKGFKKSGLFGIYKTDEVYRMFEWIAAYNQEHDLKDRVAILGIDMQDAEGIADKLVQILPDGGKNDQKIHNGLITIKNGFTRTGAFGFSKAEQVILKEMVSGLTSLALKQSDPEFTFITRLMEQSVIWLNSSAQLRSDIRDQYMAENVLWLKKNRRENGKAIVWAHNAHLANSKRPYRLPMGSHLKKELKNDYYNLAFAFDEGWVRIFDPKSTKPGFQERLFASSENVNSIEYYFKDCKPKDFLLDLTEIADNKFFKQFFRKNNRLRVIGSRFLGDGNFSFTPESILDGYDGFVFFNKASAAKELRR</sequence>
<dbReference type="InterPro" id="IPR052036">
    <property type="entry name" value="Hydrolase/PRTase-associated"/>
</dbReference>
<dbReference type="STRING" id="288992.SAMN04488522_1021238"/>
<feature type="chain" id="PRO_5012047621" evidence="1">
    <location>
        <begin position="20"/>
        <end position="427"/>
    </location>
</feature>
<keyword evidence="3" id="KW-1185">Reference proteome</keyword>